<dbReference type="Pfam" id="PF14833">
    <property type="entry name" value="NAD_binding_11"/>
    <property type="match status" value="1"/>
</dbReference>
<evidence type="ECO:0000259" key="5">
    <source>
        <dbReference type="Pfam" id="PF14833"/>
    </source>
</evidence>
<proteinExistence type="predicted"/>
<dbReference type="PANTHER" id="PTHR43060">
    <property type="entry name" value="3-HYDROXYISOBUTYRATE DEHYDROGENASE-LIKE 1, MITOCHONDRIAL-RELATED"/>
    <property type="match status" value="1"/>
</dbReference>
<dbReference type="PANTHER" id="PTHR43060:SF15">
    <property type="entry name" value="3-HYDROXYISOBUTYRATE DEHYDROGENASE-LIKE 1, MITOCHONDRIAL-RELATED"/>
    <property type="match status" value="1"/>
</dbReference>
<evidence type="ECO:0000256" key="3">
    <source>
        <dbReference type="PIRSR" id="PIRSR000103-1"/>
    </source>
</evidence>
<dbReference type="InterPro" id="IPR036291">
    <property type="entry name" value="NAD(P)-bd_dom_sf"/>
</dbReference>
<dbReference type="Gene3D" id="3.40.50.720">
    <property type="entry name" value="NAD(P)-binding Rossmann-like Domain"/>
    <property type="match status" value="1"/>
</dbReference>
<feature type="active site" evidence="3">
    <location>
        <position position="169"/>
    </location>
</feature>
<gene>
    <name evidence="6" type="ORF">P73_2020</name>
</gene>
<evidence type="ECO:0000313" key="7">
    <source>
        <dbReference type="Proteomes" id="UP000031521"/>
    </source>
</evidence>
<feature type="domain" description="6-phosphogluconate dehydrogenase NADP-binding" evidence="4">
    <location>
        <begin position="3"/>
        <end position="154"/>
    </location>
</feature>
<accession>A0A0B5E026</accession>
<evidence type="ECO:0000259" key="4">
    <source>
        <dbReference type="Pfam" id="PF03446"/>
    </source>
</evidence>
<dbReference type="AlphaFoldDB" id="A0A0B5E026"/>
<dbReference type="PIRSF" id="PIRSF000103">
    <property type="entry name" value="HIBADH"/>
    <property type="match status" value="1"/>
</dbReference>
<dbReference type="InterPro" id="IPR029154">
    <property type="entry name" value="HIBADH-like_NADP-bd"/>
</dbReference>
<dbReference type="SUPFAM" id="SSF51735">
    <property type="entry name" value="NAD(P)-binding Rossmann-fold domains"/>
    <property type="match status" value="1"/>
</dbReference>
<reference evidence="6 7" key="1">
    <citation type="journal article" date="2014" name="Int. J. Syst. Evol. Microbiol.">
        <title>Celeribacter indicus sp. nov., a polycyclic aromatic hydrocarbon-degrading bacterium from deep-sea sediment and reclassification of Huaishuia halophila as Celeribacter halophilus comb. nov.</title>
        <authorList>
            <person name="Lai Q."/>
            <person name="Cao J."/>
            <person name="Yuan J."/>
            <person name="Li F."/>
            <person name="Shao Z."/>
        </authorList>
    </citation>
    <scope>NUCLEOTIDE SEQUENCE [LARGE SCALE GENOMIC DNA]</scope>
    <source>
        <strain evidence="6">P73</strain>
    </source>
</reference>
<dbReference type="Pfam" id="PF03446">
    <property type="entry name" value="NAD_binding_2"/>
    <property type="match status" value="1"/>
</dbReference>
<dbReference type="EMBL" id="CP004393">
    <property type="protein sequence ID" value="AJE46735.1"/>
    <property type="molecule type" value="Genomic_DNA"/>
</dbReference>
<keyword evidence="2" id="KW-0520">NAD</keyword>
<keyword evidence="7" id="KW-1185">Reference proteome</keyword>
<organism evidence="6 7">
    <name type="scientific">Celeribacter indicus</name>
    <dbReference type="NCBI Taxonomy" id="1208324"/>
    <lineage>
        <taxon>Bacteria</taxon>
        <taxon>Pseudomonadati</taxon>
        <taxon>Pseudomonadota</taxon>
        <taxon>Alphaproteobacteria</taxon>
        <taxon>Rhodobacterales</taxon>
        <taxon>Roseobacteraceae</taxon>
        <taxon>Celeribacter</taxon>
    </lineage>
</organism>
<dbReference type="OrthoDB" id="9812907at2"/>
<evidence type="ECO:0000256" key="2">
    <source>
        <dbReference type="ARBA" id="ARBA00023027"/>
    </source>
</evidence>
<dbReference type="GO" id="GO:0050661">
    <property type="term" value="F:NADP binding"/>
    <property type="evidence" value="ECO:0007669"/>
    <property type="project" value="InterPro"/>
</dbReference>
<dbReference type="GO" id="GO:0051287">
    <property type="term" value="F:NAD binding"/>
    <property type="evidence" value="ECO:0007669"/>
    <property type="project" value="InterPro"/>
</dbReference>
<dbReference type="GO" id="GO:0016491">
    <property type="term" value="F:oxidoreductase activity"/>
    <property type="evidence" value="ECO:0007669"/>
    <property type="project" value="UniProtKB-KW"/>
</dbReference>
<dbReference type="HOGENOM" id="CLU_035117_1_1_5"/>
<dbReference type="InterPro" id="IPR015815">
    <property type="entry name" value="HIBADH-related"/>
</dbReference>
<dbReference type="Proteomes" id="UP000031521">
    <property type="component" value="Chromosome"/>
</dbReference>
<evidence type="ECO:0000313" key="6">
    <source>
        <dbReference type="EMBL" id="AJE46735.1"/>
    </source>
</evidence>
<dbReference type="KEGG" id="cid:P73_2020"/>
<dbReference type="InterPro" id="IPR006115">
    <property type="entry name" value="6PGDH_NADP-bd"/>
</dbReference>
<sequence length="301" mass="31507">MTSIGLIGLGNIGLPIAKVLIDAGHEVLGYRRSASTDFEEIGGRRVGSSREVAEGADVILCCISGDDALRDVIGGENGVASGDCTGKIVVELSTLSTEVKREQLLRLQAKGGMMLDSAISGLPPMVTARTAVYLLSGDEAAYEQARPVIEILTDRPCFMGVFGAALNTKLCANMLVAANIASTAETLAFGTKLGLDPDRLIAALRDGAGGSVQFSARAGRMAHGDWEKVLASTDILLKDILLIEKRGGDLNMQMPVLSSTRPFYEKAIAEGYGGKDVSAVYAVFAEAAGLPTPNKNGDTDK</sequence>
<protein>
    <submittedName>
        <fullName evidence="6">6-phosphogluconate dehydrogenase</fullName>
    </submittedName>
</protein>
<dbReference type="SUPFAM" id="SSF48179">
    <property type="entry name" value="6-phosphogluconate dehydrogenase C-terminal domain-like"/>
    <property type="match status" value="1"/>
</dbReference>
<feature type="domain" description="3-hydroxyisobutyrate dehydrogenase-like NAD-binding" evidence="5">
    <location>
        <begin position="163"/>
        <end position="283"/>
    </location>
</feature>
<dbReference type="Gene3D" id="1.10.1040.10">
    <property type="entry name" value="N-(1-d-carboxylethyl)-l-norvaline Dehydrogenase, domain 2"/>
    <property type="match status" value="1"/>
</dbReference>
<dbReference type="InterPro" id="IPR008927">
    <property type="entry name" value="6-PGluconate_DH-like_C_sf"/>
</dbReference>
<dbReference type="STRING" id="1208324.P73_2020"/>
<dbReference type="RefSeq" id="WP_052453151.1">
    <property type="nucleotide sequence ID" value="NZ_CP004393.1"/>
</dbReference>
<name>A0A0B5E026_9RHOB</name>
<keyword evidence="1" id="KW-0560">Oxidoreductase</keyword>
<evidence type="ECO:0000256" key="1">
    <source>
        <dbReference type="ARBA" id="ARBA00023002"/>
    </source>
</evidence>
<dbReference type="InterPro" id="IPR013328">
    <property type="entry name" value="6PGD_dom2"/>
</dbReference>